<dbReference type="SUPFAM" id="SSF51445">
    <property type="entry name" value="(Trans)glycosidases"/>
    <property type="match status" value="1"/>
</dbReference>
<evidence type="ECO:0000259" key="3">
    <source>
        <dbReference type="Pfam" id="PF18206"/>
    </source>
</evidence>
<evidence type="ECO:0000313" key="5">
    <source>
        <dbReference type="Proteomes" id="UP000322214"/>
    </source>
</evidence>
<feature type="region of interest" description="Disordered" evidence="1">
    <location>
        <begin position="58"/>
        <end position="81"/>
    </location>
</feature>
<dbReference type="InterPro" id="IPR013780">
    <property type="entry name" value="Glyco_hydro_b"/>
</dbReference>
<dbReference type="KEGG" id="mff:MFFC18_20060"/>
<feature type="domain" description="Porphyranase beta-sandwich" evidence="3">
    <location>
        <begin position="631"/>
        <end position="734"/>
    </location>
</feature>
<keyword evidence="4" id="KW-0326">Glycosidase</keyword>
<reference evidence="4 5" key="1">
    <citation type="submission" date="2019-08" db="EMBL/GenBank/DDBJ databases">
        <title>Deep-cultivation of Planctomycetes and their phenomic and genomic characterization uncovers novel biology.</title>
        <authorList>
            <person name="Wiegand S."/>
            <person name="Jogler M."/>
            <person name="Boedeker C."/>
            <person name="Pinto D."/>
            <person name="Vollmers J."/>
            <person name="Rivas-Marin E."/>
            <person name="Kohn T."/>
            <person name="Peeters S.H."/>
            <person name="Heuer A."/>
            <person name="Rast P."/>
            <person name="Oberbeckmann S."/>
            <person name="Bunk B."/>
            <person name="Jeske O."/>
            <person name="Meyerdierks A."/>
            <person name="Storesund J.E."/>
            <person name="Kallscheuer N."/>
            <person name="Luecker S."/>
            <person name="Lage O.M."/>
            <person name="Pohl T."/>
            <person name="Merkel B.J."/>
            <person name="Hornburger P."/>
            <person name="Mueller R.-W."/>
            <person name="Bruemmer F."/>
            <person name="Labrenz M."/>
            <person name="Spormann A.M."/>
            <person name="Op den Camp H."/>
            <person name="Overmann J."/>
            <person name="Amann R."/>
            <person name="Jetten M.S.M."/>
            <person name="Mascher T."/>
            <person name="Medema M.H."/>
            <person name="Devos D.P."/>
            <person name="Kaster A.-K."/>
            <person name="Ovreas L."/>
            <person name="Rohde M."/>
            <person name="Galperin M.Y."/>
            <person name="Jogler C."/>
        </authorList>
    </citation>
    <scope>NUCLEOTIDE SEQUENCE [LARGE SCALE GENOMIC DNA]</scope>
    <source>
        <strain evidence="4 5">FC18</strain>
    </source>
</reference>
<proteinExistence type="predicted"/>
<dbReference type="EC" id="3.2.1.178" evidence="4"/>
<dbReference type="Proteomes" id="UP000322214">
    <property type="component" value="Chromosome"/>
</dbReference>
<dbReference type="Gene3D" id="3.20.20.80">
    <property type="entry name" value="Glycosidases"/>
    <property type="match status" value="1"/>
</dbReference>
<feature type="domain" description="Beta-porphyranase A C-terminal" evidence="2">
    <location>
        <begin position="746"/>
        <end position="838"/>
    </location>
</feature>
<protein>
    <submittedName>
        <fullName evidence="4">Beta-porphyranase A</fullName>
        <ecNumber evidence="4">3.2.1.178</ecNumber>
    </submittedName>
</protein>
<dbReference type="InterPro" id="IPR017853">
    <property type="entry name" value="GH"/>
</dbReference>
<dbReference type="InterPro" id="IPR040527">
    <property type="entry name" value="Beta-sand_Porphyrn"/>
</dbReference>
<accession>A0A5B9PA91</accession>
<dbReference type="Pfam" id="PF18040">
    <property type="entry name" value="BPA_C"/>
    <property type="match status" value="1"/>
</dbReference>
<dbReference type="Gene3D" id="2.60.120.1200">
    <property type="match status" value="1"/>
</dbReference>
<dbReference type="EMBL" id="CP042912">
    <property type="protein sequence ID" value="QEG22145.1"/>
    <property type="molecule type" value="Genomic_DNA"/>
</dbReference>
<dbReference type="InterPro" id="IPR041224">
    <property type="entry name" value="BPA_C"/>
</dbReference>
<dbReference type="Gene3D" id="1.10.1330.10">
    <property type="entry name" value="Dockerin domain"/>
    <property type="match status" value="1"/>
</dbReference>
<organism evidence="4 5">
    <name type="scientific">Mariniblastus fucicola</name>
    <dbReference type="NCBI Taxonomy" id="980251"/>
    <lineage>
        <taxon>Bacteria</taxon>
        <taxon>Pseudomonadati</taxon>
        <taxon>Planctomycetota</taxon>
        <taxon>Planctomycetia</taxon>
        <taxon>Pirellulales</taxon>
        <taxon>Pirellulaceae</taxon>
        <taxon>Mariniblastus</taxon>
    </lineage>
</organism>
<name>A0A5B9PA91_9BACT</name>
<dbReference type="InterPro" id="IPR036439">
    <property type="entry name" value="Dockerin_dom_sf"/>
</dbReference>
<dbReference type="Gene3D" id="2.60.40.1180">
    <property type="entry name" value="Golgi alpha-mannosidase II"/>
    <property type="match status" value="1"/>
</dbReference>
<dbReference type="Pfam" id="PF18206">
    <property type="entry name" value="Porphyrn_cat_1"/>
    <property type="match status" value="1"/>
</dbReference>
<keyword evidence="5" id="KW-1185">Reference proteome</keyword>
<evidence type="ECO:0000259" key="2">
    <source>
        <dbReference type="Pfam" id="PF18040"/>
    </source>
</evidence>
<evidence type="ECO:0000256" key="1">
    <source>
        <dbReference type="SAM" id="MobiDB-lite"/>
    </source>
</evidence>
<dbReference type="SUPFAM" id="SSF63446">
    <property type="entry name" value="Type I dockerin domain"/>
    <property type="match status" value="1"/>
</dbReference>
<dbReference type="CDD" id="cd21510">
    <property type="entry name" value="agarase_cat"/>
    <property type="match status" value="1"/>
</dbReference>
<dbReference type="RefSeq" id="WP_075082249.1">
    <property type="nucleotide sequence ID" value="NZ_CP042912.1"/>
</dbReference>
<dbReference type="GO" id="GO:0000272">
    <property type="term" value="P:polysaccharide catabolic process"/>
    <property type="evidence" value="ECO:0007669"/>
    <property type="project" value="InterPro"/>
</dbReference>
<keyword evidence="4" id="KW-0378">Hydrolase</keyword>
<dbReference type="AlphaFoldDB" id="A0A5B9PA91"/>
<gene>
    <name evidence="4" type="ORF">MFFC18_20060</name>
</gene>
<evidence type="ECO:0000313" key="4">
    <source>
        <dbReference type="EMBL" id="QEG22145.1"/>
    </source>
</evidence>
<dbReference type="STRING" id="980251.GCA_001642875_03493"/>
<sequence>MNALSRFRMRKFRSGSSTPSSRLFFEALEARKLLSGDLGNAFNVCYAHEAPSFVSASTARNDVSSSAQKDGDGNSDGDARNTPVLVADYVDDFQNPNPTANWQYLWNESGEFGATANYSAMSYDSWRYRPSTANFPYLGATFGHSGPGLDDTESNGVERFAIAAFTVSTSGDYAIGDSLITREGEFGDGVELAVHVNDESVIGTLQIAPTGSASFDFDLGTLAAGDTIYIGVGPDGPNTGSSIGNDGFTWDYSIFKTAEGPPEEIDVMIDLDTQRFIGDVSELDREKYFTFHSSGGGSDQQIQDFMTEYDVYTGRQFWGAIGYAKSQTGEAGVYPNVTPSEDQTLRPTFPMVQTSHPRDAIRWDTDLQAAADWVTTYYTTVVDEVPTFFEPMNEPFVHADDAEFADAPDNDAMRLKMAEFYAAIGQAVNATPALANMNVVGYASAWPSVELWDFGHWDSRMKMFMDVAGEHMDAFSTHLYDGVNVTGQNNRRSGSNSEAILDLIETYSYAKWGTIKPHAITEYGGIESGFGEAYSDIKSAQSLRSINHLMFNLLERENDMMISIPFIGDKATWFHDPANGCEPYGSVLWRLDNPDVATCTGDYVYTFRVHFFDLWQDVQGERGLISTSDPDVQAQLFVDGNTAYVAVNNLSDGAADIDLQFVSELSGLQNVEIRQMEVPVDSSLDPTYTETTQSIAPNSVTINSGGTAVLVYNFDAPLEFSETIRSNKYYTGQHLETITADQTIMFSFDNVQTASEGHATLRMGIGRTHNLSKMPMLTVNGTNVDVPDDWKGYDQANRDDFFGVIEIPVPIGLLDANNSVSVTFPDSGGRVSSMILEVEAIDAVPELTDLMINTGDNQRSDVNHLTLNFSGLVDFGPDAFSVVQRSDLSGATGTSVDTSHSSQIVDGDTLVTLSFDSLTRNATGSLIDGNYELTINAASVVDSVSGASMTEDVIYGDSADESFFAFYGDTDGNRIVNVFDLLKFRQAYNSGTGDANYDLSLDFQGNGAINVFDLLPFRQRYSETLTFV</sequence>
<dbReference type="GO" id="GO:0016798">
    <property type="term" value="F:hydrolase activity, acting on glycosyl bonds"/>
    <property type="evidence" value="ECO:0007669"/>
    <property type="project" value="UniProtKB-KW"/>
</dbReference>
<dbReference type="OrthoDB" id="235858at2"/>
<feature type="compositionally biased region" description="Polar residues" evidence="1">
    <location>
        <begin position="58"/>
        <end position="68"/>
    </location>
</feature>